<keyword evidence="3" id="KW-1185">Reference proteome</keyword>
<comment type="caution">
    <text evidence="2">The sequence shown here is derived from an EMBL/GenBank/DDBJ whole genome shotgun (WGS) entry which is preliminary data.</text>
</comment>
<organism evidence="2 3">
    <name type="scientific">Gelidibacter algens</name>
    <dbReference type="NCBI Taxonomy" id="49280"/>
    <lineage>
        <taxon>Bacteria</taxon>
        <taxon>Pseudomonadati</taxon>
        <taxon>Bacteroidota</taxon>
        <taxon>Flavobacteriia</taxon>
        <taxon>Flavobacteriales</taxon>
        <taxon>Flavobacteriaceae</taxon>
        <taxon>Gelidibacter</taxon>
    </lineage>
</organism>
<sequence length="225" mass="26693">MKKYTFEFLSIFIAVIAAFALNNWNDNRRDNRAESRILSEISRGLDKDIVDVKLNVKGHEQGIKACEYWRKIITAQENNLDSLRQYYFLLTRDFLSIQNTSGYETLKSKGLELIKNDSLRSQIIALYEYDYQTLRKLEEEYNELQFQENYFQEINKLVAPQFEFNSKGNISGMVLPLNITEAERNILLSYLWKIRKNREFILQSYDEVQDKIDQLSLEIDKQLKS</sequence>
<dbReference type="EMBL" id="QLLQ01000011">
    <property type="protein sequence ID" value="RAJ22035.1"/>
    <property type="molecule type" value="Genomic_DNA"/>
</dbReference>
<name>A0A1A7R6Q9_9FLAO</name>
<evidence type="ECO:0000313" key="2">
    <source>
        <dbReference type="EMBL" id="RAJ22035.1"/>
    </source>
</evidence>
<evidence type="ECO:0000256" key="1">
    <source>
        <dbReference type="SAM" id="Coils"/>
    </source>
</evidence>
<reference evidence="2 3" key="1">
    <citation type="submission" date="2018-06" db="EMBL/GenBank/DDBJ databases">
        <title>Genomic Encyclopedia of Archaeal and Bacterial Type Strains, Phase II (KMG-II): from individual species to whole genera.</title>
        <authorList>
            <person name="Goeker M."/>
        </authorList>
    </citation>
    <scope>NUCLEOTIDE SEQUENCE [LARGE SCALE GENOMIC DNA]</scope>
    <source>
        <strain evidence="2 3">DSM 12408</strain>
    </source>
</reference>
<feature type="coiled-coil region" evidence="1">
    <location>
        <begin position="198"/>
        <end position="225"/>
    </location>
</feature>
<dbReference type="OrthoDB" id="822590at2"/>
<keyword evidence="1" id="KW-0175">Coiled coil</keyword>
<dbReference type="STRING" id="49280.A9996_00170"/>
<accession>A0A1A7R6Q9</accession>
<evidence type="ECO:0000313" key="3">
    <source>
        <dbReference type="Proteomes" id="UP000248987"/>
    </source>
</evidence>
<dbReference type="RefSeq" id="WP_066429517.1">
    <property type="nucleotide sequence ID" value="NZ_LZRN01000001.1"/>
</dbReference>
<dbReference type="AlphaFoldDB" id="A0A1A7R6Q9"/>
<dbReference type="Proteomes" id="UP000248987">
    <property type="component" value="Unassembled WGS sequence"/>
</dbReference>
<gene>
    <name evidence="2" type="ORF">LX77_02693</name>
</gene>
<proteinExistence type="predicted"/>
<protein>
    <submittedName>
        <fullName evidence="2">Uncharacterized protein</fullName>
    </submittedName>
</protein>